<evidence type="ECO:0000256" key="4">
    <source>
        <dbReference type="ARBA" id="ARBA00022737"/>
    </source>
</evidence>
<evidence type="ECO:0000259" key="7">
    <source>
        <dbReference type="PROSITE" id="PS50015"/>
    </source>
</evidence>
<dbReference type="PROSITE" id="PS51110">
    <property type="entry name" value="SAP_A"/>
    <property type="match status" value="1"/>
</dbReference>
<dbReference type="Ensembl" id="ENSACDT00005030424.1">
    <property type="protein sequence ID" value="ENSACDP00005025508.1"/>
    <property type="gene ID" value="ENSACDG00005018451.1"/>
</dbReference>
<keyword evidence="10" id="KW-1185">Reference proteome</keyword>
<evidence type="ECO:0000256" key="1">
    <source>
        <dbReference type="ARBA" id="ARBA00004613"/>
    </source>
</evidence>
<keyword evidence="5" id="KW-1015">Disulfide bond</keyword>
<dbReference type="InterPro" id="IPR003119">
    <property type="entry name" value="SAP_A"/>
</dbReference>
<evidence type="ECO:0000256" key="6">
    <source>
        <dbReference type="ARBA" id="ARBA00023180"/>
    </source>
</evidence>
<comment type="subcellular location">
    <subcellularLocation>
        <location evidence="1">Secreted</location>
    </subcellularLocation>
</comment>
<protein>
    <recommendedName>
        <fullName evidence="11">Saposin B-type domain-containing protein</fullName>
    </recommendedName>
</protein>
<accession>A0A8B9EVA2</accession>
<keyword evidence="3" id="KW-0732">Signal</keyword>
<dbReference type="GO" id="GO:0006665">
    <property type="term" value="P:sphingolipid metabolic process"/>
    <property type="evidence" value="ECO:0007669"/>
    <property type="project" value="InterPro"/>
</dbReference>
<dbReference type="InterPro" id="IPR007856">
    <property type="entry name" value="SapB_1"/>
</dbReference>
<evidence type="ECO:0008006" key="11">
    <source>
        <dbReference type="Google" id="ProtNLM"/>
    </source>
</evidence>
<dbReference type="AlphaFoldDB" id="A0A8B9EVA2"/>
<reference evidence="9" key="1">
    <citation type="submission" date="2025-08" db="UniProtKB">
        <authorList>
            <consortium name="Ensembl"/>
        </authorList>
    </citation>
    <scope>IDENTIFICATION</scope>
</reference>
<sequence length="171" mass="18447">MGRPRGGHGAMGWPWGGRGVAVGRPWGSRINHLCPLAVAQAEEVAEPCQGGPASWCRDVATAIRCQKEQQCRQLWGSLGTWDEDEGDAALPGKGKKCNVCTKVLQQLKKMVGDDPDEDAVNDALRKVCGVLKGLGRLCKSLVKKYSEQISEALQNDDEPQDVCAALKFCKG</sequence>
<dbReference type="InterPro" id="IPR008139">
    <property type="entry name" value="SaposinB_dom"/>
</dbReference>
<dbReference type="GO" id="GO:0061844">
    <property type="term" value="P:antimicrobial humoral immune response mediated by antimicrobial peptide"/>
    <property type="evidence" value="ECO:0007669"/>
    <property type="project" value="TreeGrafter"/>
</dbReference>
<dbReference type="GO" id="GO:0016020">
    <property type="term" value="C:membrane"/>
    <property type="evidence" value="ECO:0007669"/>
    <property type="project" value="GOC"/>
</dbReference>
<evidence type="ECO:0000256" key="2">
    <source>
        <dbReference type="ARBA" id="ARBA00022525"/>
    </source>
</evidence>
<evidence type="ECO:0000313" key="10">
    <source>
        <dbReference type="Proteomes" id="UP000694521"/>
    </source>
</evidence>
<keyword evidence="2" id="KW-0964">Secreted</keyword>
<dbReference type="GO" id="GO:0042742">
    <property type="term" value="P:defense response to bacterium"/>
    <property type="evidence" value="ECO:0007669"/>
    <property type="project" value="InterPro"/>
</dbReference>
<dbReference type="GO" id="GO:0031640">
    <property type="term" value="P:killing of cells of another organism"/>
    <property type="evidence" value="ECO:0007669"/>
    <property type="project" value="TreeGrafter"/>
</dbReference>
<feature type="domain" description="Saposin A-type" evidence="8">
    <location>
        <begin position="41"/>
        <end position="80"/>
    </location>
</feature>
<dbReference type="InterPro" id="IPR008138">
    <property type="entry name" value="SapB_2"/>
</dbReference>
<keyword evidence="6" id="KW-0325">Glycoprotein</keyword>
<dbReference type="PROSITE" id="PS50015">
    <property type="entry name" value="SAP_B"/>
    <property type="match status" value="1"/>
</dbReference>
<evidence type="ECO:0000256" key="3">
    <source>
        <dbReference type="ARBA" id="ARBA00022729"/>
    </source>
</evidence>
<organism evidence="9 10">
    <name type="scientific">Anser cygnoides</name>
    <name type="common">Swan goose</name>
    <dbReference type="NCBI Taxonomy" id="8845"/>
    <lineage>
        <taxon>Eukaryota</taxon>
        <taxon>Metazoa</taxon>
        <taxon>Chordata</taxon>
        <taxon>Craniata</taxon>
        <taxon>Vertebrata</taxon>
        <taxon>Euteleostomi</taxon>
        <taxon>Archelosauria</taxon>
        <taxon>Archosauria</taxon>
        <taxon>Dinosauria</taxon>
        <taxon>Saurischia</taxon>
        <taxon>Theropoda</taxon>
        <taxon>Coelurosauria</taxon>
        <taxon>Aves</taxon>
        <taxon>Neognathae</taxon>
        <taxon>Galloanserae</taxon>
        <taxon>Anseriformes</taxon>
        <taxon>Anatidae</taxon>
        <taxon>Anserinae</taxon>
        <taxon>Anser</taxon>
    </lineage>
</organism>
<name>A0A8B9EVA2_ANSCY</name>
<dbReference type="Gene3D" id="1.10.225.10">
    <property type="entry name" value="Saposin-like"/>
    <property type="match status" value="1"/>
</dbReference>
<dbReference type="InterPro" id="IPR038847">
    <property type="entry name" value="Granulysin-like"/>
</dbReference>
<dbReference type="InterPro" id="IPR011001">
    <property type="entry name" value="Saposin-like"/>
</dbReference>
<dbReference type="GO" id="GO:0044194">
    <property type="term" value="C:cytolytic granule"/>
    <property type="evidence" value="ECO:0007669"/>
    <property type="project" value="TreeGrafter"/>
</dbReference>
<evidence type="ECO:0000313" key="9">
    <source>
        <dbReference type="Ensembl" id="ENSACDP00005025508.1"/>
    </source>
</evidence>
<dbReference type="InterPro" id="IPR008373">
    <property type="entry name" value="Saposin"/>
</dbReference>
<dbReference type="Pfam" id="PF05184">
    <property type="entry name" value="SapB_1"/>
    <property type="match status" value="1"/>
</dbReference>
<dbReference type="PRINTS" id="PR01797">
    <property type="entry name" value="SAPOSIN"/>
</dbReference>
<feature type="domain" description="Saposin B-type" evidence="7">
    <location>
        <begin position="93"/>
        <end position="171"/>
    </location>
</feature>
<dbReference type="PANTHER" id="PTHR15541">
    <property type="entry name" value="GRANULYSIN RELATED"/>
    <property type="match status" value="1"/>
</dbReference>
<keyword evidence="4" id="KW-0677">Repeat</keyword>
<dbReference type="GO" id="GO:0005576">
    <property type="term" value="C:extracellular region"/>
    <property type="evidence" value="ECO:0007669"/>
    <property type="project" value="UniProtKB-SubCell"/>
</dbReference>
<dbReference type="PANTHER" id="PTHR15541:SF2">
    <property type="entry name" value="GRANULYSIN"/>
    <property type="match status" value="1"/>
</dbReference>
<dbReference type="SUPFAM" id="SSF47862">
    <property type="entry name" value="Saposin"/>
    <property type="match status" value="1"/>
</dbReference>
<evidence type="ECO:0000259" key="8">
    <source>
        <dbReference type="PROSITE" id="PS51110"/>
    </source>
</evidence>
<dbReference type="Proteomes" id="UP000694521">
    <property type="component" value="Unplaced"/>
</dbReference>
<dbReference type="Pfam" id="PF02199">
    <property type="entry name" value="SapA"/>
    <property type="match status" value="1"/>
</dbReference>
<proteinExistence type="predicted"/>
<evidence type="ECO:0000256" key="5">
    <source>
        <dbReference type="ARBA" id="ARBA00023157"/>
    </source>
</evidence>
<dbReference type="Pfam" id="PF03489">
    <property type="entry name" value="SapB_2"/>
    <property type="match status" value="1"/>
</dbReference>
<dbReference type="SMART" id="SM00741">
    <property type="entry name" value="SapB"/>
    <property type="match status" value="1"/>
</dbReference>
<reference evidence="9" key="2">
    <citation type="submission" date="2025-09" db="UniProtKB">
        <authorList>
            <consortium name="Ensembl"/>
        </authorList>
    </citation>
    <scope>IDENTIFICATION</scope>
</reference>